<accession>A0A1W9YQA9</accession>
<gene>
    <name evidence="1" type="ORF">BST17_25065</name>
</gene>
<reference evidence="1 2" key="1">
    <citation type="submission" date="2017-02" db="EMBL/GenBank/DDBJ databases">
        <title>The new phylogeny of genus Mycobacterium.</title>
        <authorList>
            <person name="Tortoli E."/>
            <person name="Trovato A."/>
            <person name="Cirillo D.M."/>
        </authorList>
    </citation>
    <scope>NUCLEOTIDE SEQUENCE [LARGE SCALE GENOMIC DNA]</scope>
    <source>
        <strain evidence="1 2">DSM 45578</strain>
    </source>
</reference>
<keyword evidence="2" id="KW-1185">Reference proteome</keyword>
<name>A0A1W9YQA9_MYCBA</name>
<organism evidence="1 2">
    <name type="scientific">Mycolicibacterium bacteremicum</name>
    <name type="common">Mycobacterium bacteremicum</name>
    <dbReference type="NCBI Taxonomy" id="564198"/>
    <lineage>
        <taxon>Bacteria</taxon>
        <taxon>Bacillati</taxon>
        <taxon>Actinomycetota</taxon>
        <taxon>Actinomycetes</taxon>
        <taxon>Mycobacteriales</taxon>
        <taxon>Mycobacteriaceae</taxon>
        <taxon>Mycolicibacterium</taxon>
    </lineage>
</organism>
<sequence>MQPFIGSEALAAGTLTRGVLRARYTAILPNVYVLKGTEPTLEVRAKAAWLWSGRTAIIAGRTAAALYGRALAKSSDPVELIARHSGRPSGVLIRNERISVDEVTIRLGLPTTTPVRTALDLARHLERDEAVTLLDPFTAAWGLTKDDIWRLSKRYRGTRSIRTADRAIVQIDPGSRTPEQTRVRLMLSDGAIRPTHSQIRITDGWQESLVAMGWPALKVGVGCDLADVDPAFIIRTSEFLQSLGWLYIPVLPQHDSRDVCRRVWRAVLSRTRRT</sequence>
<evidence type="ECO:0000313" key="2">
    <source>
        <dbReference type="Proteomes" id="UP000192366"/>
    </source>
</evidence>
<dbReference type="STRING" id="564198.BST17_25065"/>
<dbReference type="EMBL" id="MVHJ01000033">
    <property type="protein sequence ID" value="ORA02179.1"/>
    <property type="molecule type" value="Genomic_DNA"/>
</dbReference>
<evidence type="ECO:0008006" key="3">
    <source>
        <dbReference type="Google" id="ProtNLM"/>
    </source>
</evidence>
<comment type="caution">
    <text evidence="1">The sequence shown here is derived from an EMBL/GenBank/DDBJ whole genome shotgun (WGS) entry which is preliminary data.</text>
</comment>
<dbReference type="RefSeq" id="WP_083061606.1">
    <property type="nucleotide sequence ID" value="NZ_JACKVM010000014.1"/>
</dbReference>
<evidence type="ECO:0000313" key="1">
    <source>
        <dbReference type="EMBL" id="ORA02179.1"/>
    </source>
</evidence>
<dbReference type="AlphaFoldDB" id="A0A1W9YQA9"/>
<proteinExistence type="predicted"/>
<dbReference type="Proteomes" id="UP000192366">
    <property type="component" value="Unassembled WGS sequence"/>
</dbReference>
<dbReference type="OrthoDB" id="4696350at2"/>
<protein>
    <recommendedName>
        <fullName evidence="3">AbiEi antitoxin C-terminal domain-containing protein</fullName>
    </recommendedName>
</protein>